<evidence type="ECO:0000313" key="3">
    <source>
        <dbReference type="EMBL" id="GIJ43786.1"/>
    </source>
</evidence>
<dbReference type="EMBL" id="BOPF01000002">
    <property type="protein sequence ID" value="GIJ43786.1"/>
    <property type="molecule type" value="Genomic_DNA"/>
</dbReference>
<proteinExistence type="predicted"/>
<dbReference type="InterPro" id="IPR056639">
    <property type="entry name" value="DUF7737"/>
</dbReference>
<organism evidence="3 4">
    <name type="scientific">Virgisporangium aliadipatigenens</name>
    <dbReference type="NCBI Taxonomy" id="741659"/>
    <lineage>
        <taxon>Bacteria</taxon>
        <taxon>Bacillati</taxon>
        <taxon>Actinomycetota</taxon>
        <taxon>Actinomycetes</taxon>
        <taxon>Micromonosporales</taxon>
        <taxon>Micromonosporaceae</taxon>
        <taxon>Virgisporangium</taxon>
    </lineage>
</organism>
<dbReference type="Pfam" id="PF13569">
    <property type="entry name" value="DUF4132"/>
    <property type="match status" value="1"/>
</dbReference>
<dbReference type="InterPro" id="IPR025406">
    <property type="entry name" value="DUF4132"/>
</dbReference>
<dbReference type="Proteomes" id="UP000619260">
    <property type="component" value="Unassembled WGS sequence"/>
</dbReference>
<accession>A0A8J3YEZ7</accession>
<dbReference type="AlphaFoldDB" id="A0A8J3YEZ7"/>
<evidence type="ECO:0000259" key="1">
    <source>
        <dbReference type="Pfam" id="PF13569"/>
    </source>
</evidence>
<feature type="domain" description="DUF7737" evidence="2">
    <location>
        <begin position="712"/>
        <end position="813"/>
    </location>
</feature>
<feature type="domain" description="DUF4132" evidence="1">
    <location>
        <begin position="416"/>
        <end position="593"/>
    </location>
</feature>
<reference evidence="3" key="1">
    <citation type="submission" date="2021-01" db="EMBL/GenBank/DDBJ databases">
        <title>Whole genome shotgun sequence of Virgisporangium aliadipatigenens NBRC 105644.</title>
        <authorList>
            <person name="Komaki H."/>
            <person name="Tamura T."/>
        </authorList>
    </citation>
    <scope>NUCLEOTIDE SEQUENCE</scope>
    <source>
        <strain evidence="3">NBRC 105644</strain>
    </source>
</reference>
<keyword evidence="4" id="KW-1185">Reference proteome</keyword>
<protein>
    <recommendedName>
        <fullName evidence="5">DUF4132 domain-containing protein</fullName>
    </recommendedName>
</protein>
<sequence length="818" mass="89303">MAGTLEAPPELLAAYGAELAATEAEVGGGRSWWTGTGRDWLRAWQHLPVSRLSADRRRHVALSLVRAMSRSSYEDDDELFRRMPAMVSQVLDPALPWRADDVAFLVHEGRALVREPSEELPTALVRALRTVVAALDAEGVARVEPLVSAFCDAMSSRCRGTQPESLRVEVTALRADAVGEGRTDVVPPHLLHGGDLYGPAARELLGDLLIAPGVPAVLSHCAALDRPVPTKAWRAQFARLLAAAPGAVPAARALLELFVEHARRVEQLHHDAESLVRGLLWVLADRDDEWATPLLADVAVQGCAAYPPTSGVLIHPRIGNAAVGVLAGRAGQVPLGTLARLSTVVRNRALHGRVVAALETLGAARGWSLAEVMEQAVDDHGLDPAGEIRRAVGEYEATVRLVPGAGRATLTFTRAGRPVRTPPRPIREEAADLKALARAVDKTLAAERARVESLLSTTRTWAFGEWASRCCAHPVTGAIARTLVWEVRTGDGPWRAGLPVHVDGGWRLVDRAGAPHAGERVRLWHPIRADLDEVRAWRDHVAAVWPAQPFKQVFREVYLLTPAEEETGTYSNRFAAHVLRYGQVAALIRARGWRANHLGPFDGGYNAEAQKEFAGAWRASFFIDAVEPERHRYEVRHCTTDRVRFARRDGAYWAEARLSDVPVEVFSEAMRDVDLFVGVTSVAADPAWVDGGDERFRAYRESTAFGTLSANAQVRAEALARLLPRTKLAAVVALDGRWLRVRGRRRTYRIHIGSGNILMEPNDEYLCIVPARGKGTSVQLPFDDDPILSVVLSKAFLLAADDRITDPTILAQIGRGPA</sequence>
<dbReference type="RefSeq" id="WP_203897332.1">
    <property type="nucleotide sequence ID" value="NZ_BOPF01000002.1"/>
</dbReference>
<dbReference type="Pfam" id="PF24879">
    <property type="entry name" value="DUF7737"/>
    <property type="match status" value="1"/>
</dbReference>
<name>A0A8J3YEZ7_9ACTN</name>
<gene>
    <name evidence="3" type="ORF">Val02_06720</name>
</gene>
<evidence type="ECO:0008006" key="5">
    <source>
        <dbReference type="Google" id="ProtNLM"/>
    </source>
</evidence>
<evidence type="ECO:0000313" key="4">
    <source>
        <dbReference type="Proteomes" id="UP000619260"/>
    </source>
</evidence>
<comment type="caution">
    <text evidence="3">The sequence shown here is derived from an EMBL/GenBank/DDBJ whole genome shotgun (WGS) entry which is preliminary data.</text>
</comment>
<evidence type="ECO:0000259" key="2">
    <source>
        <dbReference type="Pfam" id="PF24879"/>
    </source>
</evidence>